<keyword evidence="4 6" id="KW-0808">Transferase</keyword>
<dbReference type="Gene3D" id="3.40.640.10">
    <property type="entry name" value="Type I PLP-dependent aspartate aminotransferase-like (Major domain)"/>
    <property type="match status" value="1"/>
</dbReference>
<evidence type="ECO:0000259" key="7">
    <source>
        <dbReference type="Pfam" id="PF00155"/>
    </source>
</evidence>
<dbReference type="EC" id="2.6.1.-" evidence="6"/>
<evidence type="ECO:0000313" key="9">
    <source>
        <dbReference type="Proteomes" id="UP000017747"/>
    </source>
</evidence>
<protein>
    <recommendedName>
        <fullName evidence="6">Aminotransferase</fullName>
        <ecNumber evidence="6">2.6.1.-</ecNumber>
    </recommendedName>
</protein>
<dbReference type="SUPFAM" id="SSF53383">
    <property type="entry name" value="PLP-dependent transferases"/>
    <property type="match status" value="1"/>
</dbReference>
<dbReference type="EMBL" id="AXUN02000197">
    <property type="protein sequence ID" value="ETA79945.1"/>
    <property type="molecule type" value="Genomic_DNA"/>
</dbReference>
<dbReference type="PANTHER" id="PTHR46383">
    <property type="entry name" value="ASPARTATE AMINOTRANSFERASE"/>
    <property type="match status" value="1"/>
</dbReference>
<comment type="similarity">
    <text evidence="2 6">Belongs to the class-I pyridoxal-phosphate-dependent aminotransferase family.</text>
</comment>
<dbReference type="GO" id="GO:0030170">
    <property type="term" value="F:pyridoxal phosphate binding"/>
    <property type="evidence" value="ECO:0007669"/>
    <property type="project" value="InterPro"/>
</dbReference>
<comment type="cofactor">
    <cofactor evidence="1 6">
        <name>pyridoxal 5'-phosphate</name>
        <dbReference type="ChEBI" id="CHEBI:597326"/>
    </cofactor>
</comment>
<organism evidence="8 9">
    <name type="scientific">Youngiibacter fragilis 232.1</name>
    <dbReference type="NCBI Taxonomy" id="994573"/>
    <lineage>
        <taxon>Bacteria</taxon>
        <taxon>Bacillati</taxon>
        <taxon>Bacillota</taxon>
        <taxon>Clostridia</taxon>
        <taxon>Eubacteriales</taxon>
        <taxon>Clostridiaceae</taxon>
        <taxon>Youngiibacter</taxon>
    </lineage>
</organism>
<reference evidence="8 9" key="1">
    <citation type="journal article" date="2014" name="Genome Announc.">
        <title>Genome Sequence of Youngiibacter fragilis, the Type Strain of the Genus Youngiibacter.</title>
        <authorList>
            <person name="Wawrik C.B."/>
            <person name="Callaghan A.V."/>
            <person name="Stamps B.W."/>
            <person name="Wawrik B."/>
        </authorList>
    </citation>
    <scope>NUCLEOTIDE SEQUENCE [LARGE SCALE GENOMIC DNA]</scope>
    <source>
        <strain evidence="8 9">232.1</strain>
    </source>
</reference>
<evidence type="ECO:0000313" key="8">
    <source>
        <dbReference type="EMBL" id="ETA79945.1"/>
    </source>
</evidence>
<evidence type="ECO:0000256" key="2">
    <source>
        <dbReference type="ARBA" id="ARBA00007441"/>
    </source>
</evidence>
<comment type="caution">
    <text evidence="8">The sequence shown here is derived from an EMBL/GenBank/DDBJ whole genome shotgun (WGS) entry which is preliminary data.</text>
</comment>
<dbReference type="STRING" id="994573.T472_0214465"/>
<name>V7I123_9CLOT</name>
<dbReference type="PRINTS" id="PR00753">
    <property type="entry name" value="ACCSYNTHASE"/>
</dbReference>
<feature type="domain" description="Aminotransferase class I/classII large" evidence="7">
    <location>
        <begin position="59"/>
        <end position="394"/>
    </location>
</feature>
<dbReference type="Proteomes" id="UP000017747">
    <property type="component" value="Unassembled WGS sequence"/>
</dbReference>
<dbReference type="eggNOG" id="COG0436">
    <property type="taxonomic scope" value="Bacteria"/>
</dbReference>
<dbReference type="AlphaFoldDB" id="V7I123"/>
<dbReference type="InterPro" id="IPR050596">
    <property type="entry name" value="AspAT/PAT-like"/>
</dbReference>
<dbReference type="PANTHER" id="PTHR46383:SF1">
    <property type="entry name" value="ASPARTATE AMINOTRANSFERASE"/>
    <property type="match status" value="1"/>
</dbReference>
<evidence type="ECO:0000256" key="5">
    <source>
        <dbReference type="ARBA" id="ARBA00022898"/>
    </source>
</evidence>
<evidence type="ECO:0000256" key="6">
    <source>
        <dbReference type="RuleBase" id="RU000481"/>
    </source>
</evidence>
<accession>V7I123</accession>
<dbReference type="Gene3D" id="3.90.1150.10">
    <property type="entry name" value="Aspartate Aminotransferase, domain 1"/>
    <property type="match status" value="1"/>
</dbReference>
<evidence type="ECO:0000256" key="4">
    <source>
        <dbReference type="ARBA" id="ARBA00022679"/>
    </source>
</evidence>
<evidence type="ECO:0000256" key="1">
    <source>
        <dbReference type="ARBA" id="ARBA00001933"/>
    </source>
</evidence>
<keyword evidence="9" id="KW-1185">Reference proteome</keyword>
<dbReference type="Pfam" id="PF00155">
    <property type="entry name" value="Aminotran_1_2"/>
    <property type="match status" value="1"/>
</dbReference>
<dbReference type="PATRIC" id="fig|994573.3.peg.2719"/>
<gene>
    <name evidence="8" type="ORF">T472_0214465</name>
</gene>
<keyword evidence="3 6" id="KW-0032">Aminotransferase</keyword>
<dbReference type="InterPro" id="IPR004838">
    <property type="entry name" value="NHTrfase_class1_PyrdxlP-BS"/>
</dbReference>
<sequence>MVKRQEIMKEKMIDAFRYASGGLFTKVEKADVGGTYQELEKQGVALMGWADPYMPDSSMPKHVEDALVEAIRNPSAAHYTAPIGNQELKDEIAKKLKIYNGLDVDPVRNILITPGSDSGLYFSILPFIGKGDEVLIPSPSYPNNYLNISIMGGTVVPVPLHEDHGYQLRIEDLESRLTSRTKMVILTHPNNPTTTVYDRESLEKLSSFIVENDLILVCDQAFEDFCYENEFLTPAAMPGMFERTVTVFSFSKGMGLSGLRVGYVVCSDAIMDSLYANAVSVLGATSTASQIALIEACKDLGFMEDFRKSFDFRRKAAFEIMNSIPDVTMAMPESGFLCWVNVSKIGSSTEIVDYLLKEAKVSVNDGINYGAGGEGHFRVVLGVYRDDAKVIDALDRIKAALIKWQDEKQDRR</sequence>
<proteinExistence type="inferred from homology"/>
<dbReference type="InterPro" id="IPR015421">
    <property type="entry name" value="PyrdxlP-dep_Trfase_major"/>
</dbReference>
<dbReference type="PROSITE" id="PS00105">
    <property type="entry name" value="AA_TRANSFER_CLASS_1"/>
    <property type="match status" value="1"/>
</dbReference>
<dbReference type="InterPro" id="IPR015422">
    <property type="entry name" value="PyrdxlP-dep_Trfase_small"/>
</dbReference>
<dbReference type="GO" id="GO:0006520">
    <property type="term" value="P:amino acid metabolic process"/>
    <property type="evidence" value="ECO:0007669"/>
    <property type="project" value="InterPro"/>
</dbReference>
<evidence type="ECO:0000256" key="3">
    <source>
        <dbReference type="ARBA" id="ARBA00022576"/>
    </source>
</evidence>
<dbReference type="CDD" id="cd00609">
    <property type="entry name" value="AAT_like"/>
    <property type="match status" value="1"/>
</dbReference>
<dbReference type="InterPro" id="IPR004839">
    <property type="entry name" value="Aminotransferase_I/II_large"/>
</dbReference>
<keyword evidence="5" id="KW-0663">Pyridoxal phosphate</keyword>
<dbReference type="InterPro" id="IPR015424">
    <property type="entry name" value="PyrdxlP-dep_Trfase"/>
</dbReference>
<dbReference type="GO" id="GO:0008483">
    <property type="term" value="F:transaminase activity"/>
    <property type="evidence" value="ECO:0007669"/>
    <property type="project" value="UniProtKB-KW"/>
</dbReference>